<dbReference type="RefSeq" id="WP_165270691.1">
    <property type="nucleotide sequence ID" value="NZ_JAAKZY010000381.1"/>
</dbReference>
<dbReference type="Proteomes" id="UP000472335">
    <property type="component" value="Unassembled WGS sequence"/>
</dbReference>
<name>A0A6G4VML4_9ACTN</name>
<proteinExistence type="predicted"/>
<evidence type="ECO:0008006" key="4">
    <source>
        <dbReference type="Google" id="ProtNLM"/>
    </source>
</evidence>
<keyword evidence="3" id="KW-1185">Reference proteome</keyword>
<gene>
    <name evidence="2" type="ORF">G5C60_49515</name>
</gene>
<feature type="signal peptide" evidence="1">
    <location>
        <begin position="1"/>
        <end position="26"/>
    </location>
</feature>
<evidence type="ECO:0000313" key="2">
    <source>
        <dbReference type="EMBL" id="NGO15412.1"/>
    </source>
</evidence>
<dbReference type="AlphaFoldDB" id="A0A6G4VML4"/>
<keyword evidence="1" id="KW-0732">Signal</keyword>
<reference evidence="2 3" key="1">
    <citation type="submission" date="2020-02" db="EMBL/GenBank/DDBJ databases">
        <title>Whole-genome analyses of novel actinobacteria.</title>
        <authorList>
            <person name="Sahin N."/>
            <person name="Gencbay T."/>
        </authorList>
    </citation>
    <scope>NUCLEOTIDE SEQUENCE [LARGE SCALE GENOMIC DNA]</scope>
    <source>
        <strain evidence="2 3">HC44</strain>
    </source>
</reference>
<protein>
    <recommendedName>
        <fullName evidence="4">Secreted protein</fullName>
    </recommendedName>
</protein>
<evidence type="ECO:0000256" key="1">
    <source>
        <dbReference type="SAM" id="SignalP"/>
    </source>
</evidence>
<sequence>MRSRVVATTLLTAAALIGALASQAQAAPALPLPLPVAATEPLVTEVGNVEGPLFHNVNLATPQ</sequence>
<organism evidence="2 3">
    <name type="scientific">Streptomyces scabichelini</name>
    <dbReference type="NCBI Taxonomy" id="2711217"/>
    <lineage>
        <taxon>Bacteria</taxon>
        <taxon>Bacillati</taxon>
        <taxon>Actinomycetota</taxon>
        <taxon>Actinomycetes</taxon>
        <taxon>Kitasatosporales</taxon>
        <taxon>Streptomycetaceae</taxon>
        <taxon>Streptomyces</taxon>
    </lineage>
</organism>
<feature type="chain" id="PRO_5026282313" description="Secreted protein" evidence="1">
    <location>
        <begin position="27"/>
        <end position="63"/>
    </location>
</feature>
<comment type="caution">
    <text evidence="2">The sequence shown here is derived from an EMBL/GenBank/DDBJ whole genome shotgun (WGS) entry which is preliminary data.</text>
</comment>
<evidence type="ECO:0000313" key="3">
    <source>
        <dbReference type="Proteomes" id="UP000472335"/>
    </source>
</evidence>
<dbReference type="EMBL" id="JAAKZY010000381">
    <property type="protein sequence ID" value="NGO15412.1"/>
    <property type="molecule type" value="Genomic_DNA"/>
</dbReference>
<accession>A0A6G4VML4</accession>